<dbReference type="Proteomes" id="UP000770661">
    <property type="component" value="Unassembled WGS sequence"/>
</dbReference>
<gene>
    <name evidence="1" type="ORF">GWK47_035118</name>
</gene>
<organism evidence="1 2">
    <name type="scientific">Chionoecetes opilio</name>
    <name type="common">Atlantic snow crab</name>
    <name type="synonym">Cancer opilio</name>
    <dbReference type="NCBI Taxonomy" id="41210"/>
    <lineage>
        <taxon>Eukaryota</taxon>
        <taxon>Metazoa</taxon>
        <taxon>Ecdysozoa</taxon>
        <taxon>Arthropoda</taxon>
        <taxon>Crustacea</taxon>
        <taxon>Multicrustacea</taxon>
        <taxon>Malacostraca</taxon>
        <taxon>Eumalacostraca</taxon>
        <taxon>Eucarida</taxon>
        <taxon>Decapoda</taxon>
        <taxon>Pleocyemata</taxon>
        <taxon>Brachyura</taxon>
        <taxon>Eubrachyura</taxon>
        <taxon>Majoidea</taxon>
        <taxon>Majidae</taxon>
        <taxon>Chionoecetes</taxon>
    </lineage>
</organism>
<dbReference type="EMBL" id="JACEEZ010003624">
    <property type="protein sequence ID" value="KAG0727207.1"/>
    <property type="molecule type" value="Genomic_DNA"/>
</dbReference>
<dbReference type="AlphaFoldDB" id="A0A8J4YH79"/>
<evidence type="ECO:0000313" key="1">
    <source>
        <dbReference type="EMBL" id="KAG0727207.1"/>
    </source>
</evidence>
<evidence type="ECO:0000313" key="2">
    <source>
        <dbReference type="Proteomes" id="UP000770661"/>
    </source>
</evidence>
<proteinExistence type="predicted"/>
<reference evidence="1" key="1">
    <citation type="submission" date="2020-07" db="EMBL/GenBank/DDBJ databases">
        <title>The High-quality genome of the commercially important snow crab, Chionoecetes opilio.</title>
        <authorList>
            <person name="Jeong J.-H."/>
            <person name="Ryu S."/>
        </authorList>
    </citation>
    <scope>NUCLEOTIDE SEQUENCE</scope>
    <source>
        <strain evidence="1">MADBK_172401_WGS</strain>
        <tissue evidence="1">Digestive gland</tissue>
    </source>
</reference>
<comment type="caution">
    <text evidence="1">The sequence shown here is derived from an EMBL/GenBank/DDBJ whole genome shotgun (WGS) entry which is preliminary data.</text>
</comment>
<protein>
    <submittedName>
        <fullName evidence="1">Uncharacterized protein</fullName>
    </submittedName>
</protein>
<name>A0A8J4YH79_CHIOP</name>
<keyword evidence="2" id="KW-1185">Reference proteome</keyword>
<accession>A0A8J4YH79</accession>
<sequence length="153" mass="17330">MASTSDLCGNLVKSAKLSCPVYIIFDKYHGESVKSHERQRRAGGQTYAEFELATATHLHARDEIMKNDEQKSEHNIEMIGEVQNMFDHEEADVSLVSYTFIMLNTGDVKHVQQENDTKHQEFATNGWSTTTTFDEMSHASYALEVSSGERSTY</sequence>